<keyword evidence="2" id="KW-1185">Reference proteome</keyword>
<proteinExistence type="predicted"/>
<organism evidence="1 2">
    <name type="scientific">Corynebacterium durum F0235</name>
    <dbReference type="NCBI Taxonomy" id="1035195"/>
    <lineage>
        <taxon>Bacteria</taxon>
        <taxon>Bacillati</taxon>
        <taxon>Actinomycetota</taxon>
        <taxon>Actinomycetes</taxon>
        <taxon>Mycobacteriales</taxon>
        <taxon>Corynebacteriaceae</taxon>
        <taxon>Corynebacterium</taxon>
    </lineage>
</organism>
<dbReference type="InterPro" id="IPR003448">
    <property type="entry name" value="Mopterin_biosynth_MoaE"/>
</dbReference>
<sequence length="155" mass="16522">MTNTNDPAYVSDDTGVVLGTLITDQPLESLAAAAYDDVMVASMGACVTFNGVVRNHDGGQRVRSLSYTSHPTAEAIMATVADKVLDRHPDVRIWAAHRIGGIAIGEAAFVVHVASAHRDAAFRACSDMADTVKAEVPIWKEQLLESGDTQWVGLT</sequence>
<gene>
    <name evidence="1" type="ORF">HMPREF9997_00371</name>
</gene>
<dbReference type="eggNOG" id="COG0314">
    <property type="taxonomic scope" value="Bacteria"/>
</dbReference>
<dbReference type="GeneID" id="84896770"/>
<dbReference type="EMBL" id="AMEM01000007">
    <property type="protein sequence ID" value="EKX92086.1"/>
    <property type="molecule type" value="Genomic_DNA"/>
</dbReference>
<evidence type="ECO:0000313" key="1">
    <source>
        <dbReference type="EMBL" id="EKX92086.1"/>
    </source>
</evidence>
<dbReference type="OrthoDB" id="9794429at2"/>
<dbReference type="CDD" id="cd00756">
    <property type="entry name" value="MoaE"/>
    <property type="match status" value="1"/>
</dbReference>
<dbReference type="Pfam" id="PF02391">
    <property type="entry name" value="MoaE"/>
    <property type="match status" value="1"/>
</dbReference>
<accession>L1MMC4</accession>
<dbReference type="HOGENOM" id="CLU_089568_1_1_11"/>
<dbReference type="Gene3D" id="3.90.1170.40">
    <property type="entry name" value="Molybdopterin biosynthesis MoaE subunit"/>
    <property type="match status" value="1"/>
</dbReference>
<dbReference type="GO" id="GO:0006777">
    <property type="term" value="P:Mo-molybdopterin cofactor biosynthetic process"/>
    <property type="evidence" value="ECO:0007669"/>
    <property type="project" value="InterPro"/>
</dbReference>
<dbReference type="PATRIC" id="fig|1035195.3.peg.340"/>
<dbReference type="AlphaFoldDB" id="L1MMC4"/>
<dbReference type="Proteomes" id="UP000010445">
    <property type="component" value="Unassembled WGS sequence"/>
</dbReference>
<evidence type="ECO:0000313" key="2">
    <source>
        <dbReference type="Proteomes" id="UP000010445"/>
    </source>
</evidence>
<protein>
    <submittedName>
        <fullName evidence="1">Molybdopterin converting factor, subunit 2</fullName>
    </submittedName>
</protein>
<dbReference type="PANTHER" id="PTHR23404">
    <property type="entry name" value="MOLYBDOPTERIN SYNTHASE RELATED"/>
    <property type="match status" value="1"/>
</dbReference>
<comment type="caution">
    <text evidence="1">The sequence shown here is derived from an EMBL/GenBank/DDBJ whole genome shotgun (WGS) entry which is preliminary data.</text>
</comment>
<reference evidence="1 2" key="1">
    <citation type="submission" date="2012-05" db="EMBL/GenBank/DDBJ databases">
        <authorList>
            <person name="Weinstock G."/>
            <person name="Sodergren E."/>
            <person name="Lobos E.A."/>
            <person name="Fulton L."/>
            <person name="Fulton R."/>
            <person name="Courtney L."/>
            <person name="Fronick C."/>
            <person name="O'Laughlin M."/>
            <person name="Godfrey J."/>
            <person name="Wilson R.M."/>
            <person name="Miner T."/>
            <person name="Farmer C."/>
            <person name="Delehaunty K."/>
            <person name="Cordes M."/>
            <person name="Minx P."/>
            <person name="Tomlinson C."/>
            <person name="Chen J."/>
            <person name="Wollam A."/>
            <person name="Pepin K.H."/>
            <person name="Bhonagiri V."/>
            <person name="Zhang X."/>
            <person name="Suruliraj S."/>
            <person name="Warren W."/>
            <person name="Mitreva M."/>
            <person name="Mardis E.R."/>
            <person name="Wilson R.K."/>
        </authorList>
    </citation>
    <scope>NUCLEOTIDE SEQUENCE [LARGE SCALE GENOMIC DNA]</scope>
    <source>
        <strain evidence="1 2">F0235</strain>
    </source>
</reference>
<name>L1MMC4_9CORY</name>
<dbReference type="InterPro" id="IPR036563">
    <property type="entry name" value="MoaE_sf"/>
</dbReference>
<dbReference type="STRING" id="1035195.HMPREF9997_00371"/>
<dbReference type="RefSeq" id="WP_006062065.1">
    <property type="nucleotide sequence ID" value="NZ_KB290822.1"/>
</dbReference>
<dbReference type="SUPFAM" id="SSF54690">
    <property type="entry name" value="Molybdopterin synthase subunit MoaE"/>
    <property type="match status" value="1"/>
</dbReference>